<name>A0A8S3WH76_PARAO</name>
<evidence type="ECO:0000313" key="2">
    <source>
        <dbReference type="Proteomes" id="UP000691718"/>
    </source>
</evidence>
<organism evidence="1 2">
    <name type="scientific">Parnassius apollo</name>
    <name type="common">Apollo butterfly</name>
    <name type="synonym">Papilio apollo</name>
    <dbReference type="NCBI Taxonomy" id="110799"/>
    <lineage>
        <taxon>Eukaryota</taxon>
        <taxon>Metazoa</taxon>
        <taxon>Ecdysozoa</taxon>
        <taxon>Arthropoda</taxon>
        <taxon>Hexapoda</taxon>
        <taxon>Insecta</taxon>
        <taxon>Pterygota</taxon>
        <taxon>Neoptera</taxon>
        <taxon>Endopterygota</taxon>
        <taxon>Lepidoptera</taxon>
        <taxon>Glossata</taxon>
        <taxon>Ditrysia</taxon>
        <taxon>Papilionoidea</taxon>
        <taxon>Papilionidae</taxon>
        <taxon>Parnassiinae</taxon>
        <taxon>Parnassini</taxon>
        <taxon>Parnassius</taxon>
        <taxon>Parnassius</taxon>
    </lineage>
</organism>
<protein>
    <submittedName>
        <fullName evidence="1">(apollo) hypothetical protein</fullName>
    </submittedName>
</protein>
<dbReference type="EMBL" id="CAJQZP010000393">
    <property type="protein sequence ID" value="CAG4959108.1"/>
    <property type="molecule type" value="Genomic_DNA"/>
</dbReference>
<comment type="caution">
    <text evidence="1">The sequence shown here is derived from an EMBL/GenBank/DDBJ whole genome shotgun (WGS) entry which is preliminary data.</text>
</comment>
<proteinExistence type="predicted"/>
<evidence type="ECO:0000313" key="1">
    <source>
        <dbReference type="EMBL" id="CAG4959108.1"/>
    </source>
</evidence>
<dbReference type="AlphaFoldDB" id="A0A8S3WH76"/>
<sequence length="74" mass="8431">MLLRFIRFDNDVTHPECLLADKAAAIRDIWTMFISNLNKNYKPRECITSTNSYMDIVGGLALLNVCHQNLKSTA</sequence>
<keyword evidence="2" id="KW-1185">Reference proteome</keyword>
<accession>A0A8S3WH76</accession>
<reference evidence="1" key="1">
    <citation type="submission" date="2021-04" db="EMBL/GenBank/DDBJ databases">
        <authorList>
            <person name="Tunstrom K."/>
        </authorList>
    </citation>
    <scope>NUCLEOTIDE SEQUENCE</scope>
</reference>
<dbReference type="Proteomes" id="UP000691718">
    <property type="component" value="Unassembled WGS sequence"/>
</dbReference>
<gene>
    <name evidence="1" type="ORF">PAPOLLO_LOCUS6078</name>
</gene>
<dbReference type="OrthoDB" id="10049986at2759"/>